<feature type="chain" id="PRO_5010701429" evidence="2">
    <location>
        <begin position="27"/>
        <end position="239"/>
    </location>
</feature>
<dbReference type="Proteomes" id="UP000192477">
    <property type="component" value="Unassembled WGS sequence"/>
</dbReference>
<dbReference type="Pfam" id="PF13731">
    <property type="entry name" value="WxL"/>
    <property type="match status" value="1"/>
</dbReference>
<proteinExistence type="predicted"/>
<feature type="signal peptide" evidence="2">
    <location>
        <begin position="1"/>
        <end position="26"/>
    </location>
</feature>
<comment type="caution">
    <text evidence="4">The sequence shown here is derived from an EMBL/GenBank/DDBJ whole genome shotgun (WGS) entry which is preliminary data.</text>
</comment>
<evidence type="ECO:0000313" key="4">
    <source>
        <dbReference type="EMBL" id="OQO71145.1"/>
    </source>
</evidence>
<keyword evidence="2" id="KW-0732">Signal</keyword>
<dbReference type="EMBL" id="MJEA01000002">
    <property type="protein sequence ID" value="OQO71145.1"/>
    <property type="molecule type" value="Genomic_DNA"/>
</dbReference>
<evidence type="ECO:0000256" key="2">
    <source>
        <dbReference type="SAM" id="SignalP"/>
    </source>
</evidence>
<gene>
    <name evidence="4" type="ORF">BH747_03890</name>
</gene>
<accession>A0A1V8YEW0</accession>
<reference evidence="4 5" key="1">
    <citation type="journal article" date="2017" name="BMC Microbiol.">
        <title>Comparative genomics of Enterococcus spp. isolated from bovine feces.</title>
        <authorList>
            <person name="Beukers A.G."/>
            <person name="Zaheer R."/>
            <person name="Goji N."/>
            <person name="Amoako K.K."/>
            <person name="Chaves A.V."/>
            <person name="Ward M.P."/>
            <person name="McAllister T.A."/>
        </authorList>
    </citation>
    <scope>NUCLEOTIDE SEQUENCE [LARGE SCALE GENOMIC DNA]</scope>
    <source>
        <strain evidence="4 5">F1129D 143</strain>
    </source>
</reference>
<feature type="domain" description="WxL" evidence="3">
    <location>
        <begin position="32"/>
        <end position="234"/>
    </location>
</feature>
<dbReference type="InterPro" id="IPR027994">
    <property type="entry name" value="WxL_dom"/>
</dbReference>
<evidence type="ECO:0000256" key="1">
    <source>
        <dbReference type="SAM" id="MobiDB-lite"/>
    </source>
</evidence>
<dbReference type="RefSeq" id="WP_081182750.1">
    <property type="nucleotide sequence ID" value="NZ_MJEA01000002.1"/>
</dbReference>
<name>A0A1V8YEW0_9ENTE</name>
<dbReference type="AlphaFoldDB" id="A0A1V8YEW0"/>
<protein>
    <submittedName>
        <fullName evidence="4">Cell surface protein</fullName>
    </submittedName>
</protein>
<feature type="region of interest" description="Disordered" evidence="1">
    <location>
        <begin position="28"/>
        <end position="83"/>
    </location>
</feature>
<evidence type="ECO:0000313" key="5">
    <source>
        <dbReference type="Proteomes" id="UP000192477"/>
    </source>
</evidence>
<sequence>MKKQLIYTATITLLSTSILGGLLVNADEQGDGTSSTAKITFTGGNTDPNGPVDPDQPDHHVDPSDDVDPDDPDNHGTGDNGPLSIDYVSNITFGTKEIATDSQVYHAVNATPHVQITDKRGVEGGWTLTAAASKFTASDQSELKGAVLSFKNGEARTSSDNISVKPEVNNAIVFDNTEAKPVMTAASLAGQGTWVDVFEGDEGNNANVQLAVPAGSAQAKEYTATITWTLTAGPTSADE</sequence>
<organism evidence="4 5">
    <name type="scientific">Enterococcus villorum</name>
    <dbReference type="NCBI Taxonomy" id="112904"/>
    <lineage>
        <taxon>Bacteria</taxon>
        <taxon>Bacillati</taxon>
        <taxon>Bacillota</taxon>
        <taxon>Bacilli</taxon>
        <taxon>Lactobacillales</taxon>
        <taxon>Enterococcaceae</taxon>
        <taxon>Enterococcus</taxon>
    </lineage>
</organism>
<dbReference type="OrthoDB" id="2356942at2"/>
<feature type="compositionally biased region" description="Polar residues" evidence="1">
    <location>
        <begin position="31"/>
        <end position="48"/>
    </location>
</feature>
<dbReference type="STRING" id="112904.BH747_03890"/>
<evidence type="ECO:0000259" key="3">
    <source>
        <dbReference type="Pfam" id="PF13731"/>
    </source>
</evidence>